<keyword evidence="2" id="KW-1185">Reference proteome</keyword>
<protein>
    <recommendedName>
        <fullName evidence="3">Spore germination protein</fullName>
    </recommendedName>
</protein>
<reference evidence="1 2" key="1">
    <citation type="submission" date="2015-09" db="EMBL/GenBank/DDBJ databases">
        <title>Genome sequencing project for genomic taxonomy and phylogenomics of Bacillus-like bacteria.</title>
        <authorList>
            <person name="Liu B."/>
            <person name="Wang J."/>
            <person name="Zhu Y."/>
            <person name="Liu G."/>
            <person name="Chen Q."/>
            <person name="Chen Z."/>
            <person name="Lan J."/>
            <person name="Che J."/>
            <person name="Ge C."/>
            <person name="Shi H."/>
            <person name="Pan Z."/>
            <person name="Liu X."/>
        </authorList>
    </citation>
    <scope>NUCLEOTIDE SEQUENCE [LARGE SCALE GENOMIC DNA]</scope>
    <source>
        <strain evidence="1 2">LMG 18435</strain>
    </source>
</reference>
<evidence type="ECO:0000313" key="1">
    <source>
        <dbReference type="EMBL" id="KQL54890.1"/>
    </source>
</evidence>
<organism evidence="1 2">
    <name type="scientific">Heyndrickxia shackletonii</name>
    <dbReference type="NCBI Taxonomy" id="157838"/>
    <lineage>
        <taxon>Bacteria</taxon>
        <taxon>Bacillati</taxon>
        <taxon>Bacillota</taxon>
        <taxon>Bacilli</taxon>
        <taxon>Bacillales</taxon>
        <taxon>Bacillaceae</taxon>
        <taxon>Heyndrickxia</taxon>
    </lineage>
</organism>
<dbReference type="RefSeq" id="WP_055740682.1">
    <property type="nucleotide sequence ID" value="NZ_JAAIWL010000010.1"/>
</dbReference>
<evidence type="ECO:0008006" key="3">
    <source>
        <dbReference type="Google" id="ProtNLM"/>
    </source>
</evidence>
<sequence>MPAFLGAIQIFNIAGTANVQFGDLAWHSPKTATKESIGGSGGDTAAFNISNQLISVNNTLDTSVVEQPTVGNA</sequence>
<dbReference type="EMBL" id="LJJC01000004">
    <property type="protein sequence ID" value="KQL54890.1"/>
    <property type="molecule type" value="Genomic_DNA"/>
</dbReference>
<proteinExistence type="predicted"/>
<comment type="caution">
    <text evidence="1">The sequence shown here is derived from an EMBL/GenBank/DDBJ whole genome shotgun (WGS) entry which is preliminary data.</text>
</comment>
<dbReference type="Pfam" id="PF10676">
    <property type="entry name" value="gerPA"/>
    <property type="match status" value="1"/>
</dbReference>
<dbReference type="InterPro" id="IPR019618">
    <property type="entry name" value="Spore_germination_GerPA"/>
</dbReference>
<gene>
    <name evidence="1" type="ORF">AN964_16180</name>
</gene>
<dbReference type="PATRIC" id="fig|157838.3.peg.3578"/>
<dbReference type="Proteomes" id="UP000051888">
    <property type="component" value="Unassembled WGS sequence"/>
</dbReference>
<dbReference type="AlphaFoldDB" id="A0A0Q3WZC8"/>
<dbReference type="OrthoDB" id="2382149at2"/>
<evidence type="ECO:0000313" key="2">
    <source>
        <dbReference type="Proteomes" id="UP000051888"/>
    </source>
</evidence>
<name>A0A0Q3WZC8_9BACI</name>
<accession>A0A0Q3WZC8</accession>